<dbReference type="SUPFAM" id="SSF53807">
    <property type="entry name" value="Helical backbone' metal receptor"/>
    <property type="match status" value="1"/>
</dbReference>
<dbReference type="Pfam" id="PF01497">
    <property type="entry name" value="Peripla_BP_2"/>
    <property type="match status" value="1"/>
</dbReference>
<comment type="subcellular location">
    <subcellularLocation>
        <location evidence="1">Cell membrane</location>
        <topology evidence="1">Lipid-anchor</topology>
    </subcellularLocation>
</comment>
<evidence type="ECO:0000256" key="2">
    <source>
        <dbReference type="ARBA" id="ARBA00008814"/>
    </source>
</evidence>
<keyword evidence="6 9" id="KW-0449">Lipoprotein</keyword>
<evidence type="ECO:0000313" key="10">
    <source>
        <dbReference type="Proteomes" id="UP000005413"/>
    </source>
</evidence>
<evidence type="ECO:0000256" key="5">
    <source>
        <dbReference type="ARBA" id="ARBA00023139"/>
    </source>
</evidence>
<evidence type="ECO:0000256" key="4">
    <source>
        <dbReference type="ARBA" id="ARBA00022729"/>
    </source>
</evidence>
<dbReference type="GO" id="GO:0005886">
    <property type="term" value="C:plasma membrane"/>
    <property type="evidence" value="ECO:0007669"/>
    <property type="project" value="UniProtKB-SubCell"/>
</dbReference>
<keyword evidence="5" id="KW-0564">Palmitate</keyword>
<dbReference type="AlphaFoldDB" id="G5JHA9"/>
<evidence type="ECO:0000256" key="7">
    <source>
        <dbReference type="SAM" id="SignalP"/>
    </source>
</evidence>
<dbReference type="FunFam" id="3.40.50.1980:FF:000003">
    <property type="entry name" value="Iron ABC transporter substrate-binding protein"/>
    <property type="match status" value="1"/>
</dbReference>
<proteinExistence type="inferred from homology"/>
<comment type="similarity">
    <text evidence="2">Belongs to the bacterial solute-binding protein 8 family.</text>
</comment>
<sequence length="318" mass="35900">MAKSFKFIVFIMVTLLVLSACGNKEEHHNKDTVAIKDAYGTEHVTKNPKRVVVLEYTFIDHLAALGMTPVGIADEGSDKNITKPVRDKLGKYESVGTREQPNLEKISQLKPDLIIADESRHKKIRKDLKKIAPTLMLVSGAGDYDDNMKSFKTVSKALNKEKEGQQRLEKHDKILAEAKKKVEQSNLKSAFAFGVSHKGMFINTEETFMGEFLNKMGVKAELPKSQTDHIGKQKDGPYKYLNNEELADIDPKVMIVASNGKTDKNRTTFIDPKVWKSLQAVKDNKVYDVDRNKWMQFRGVISSESMAHDLEKIAEQSK</sequence>
<protein>
    <submittedName>
        <fullName evidence="9">Transport system extracellular binding lipoprotein</fullName>
    </submittedName>
</protein>
<dbReference type="PANTHER" id="PTHR30532">
    <property type="entry name" value="IRON III DICITRATE-BINDING PERIPLASMIC PROTEIN"/>
    <property type="match status" value="1"/>
</dbReference>
<dbReference type="Proteomes" id="UP000005413">
    <property type="component" value="Unassembled WGS sequence"/>
</dbReference>
<accession>G5JHA9</accession>
<dbReference type="GO" id="GO:0030288">
    <property type="term" value="C:outer membrane-bounded periplasmic space"/>
    <property type="evidence" value="ECO:0007669"/>
    <property type="project" value="TreeGrafter"/>
</dbReference>
<dbReference type="PROSITE" id="PS50983">
    <property type="entry name" value="FE_B12_PBP"/>
    <property type="match status" value="1"/>
</dbReference>
<keyword evidence="3" id="KW-0813">Transport</keyword>
<dbReference type="InterPro" id="IPR002491">
    <property type="entry name" value="ABC_transptr_periplasmic_BD"/>
</dbReference>
<evidence type="ECO:0000256" key="3">
    <source>
        <dbReference type="ARBA" id="ARBA00022448"/>
    </source>
</evidence>
<dbReference type="CDD" id="cd01146">
    <property type="entry name" value="FhuD"/>
    <property type="match status" value="1"/>
</dbReference>
<dbReference type="PROSITE" id="PS51257">
    <property type="entry name" value="PROKAR_LIPOPROTEIN"/>
    <property type="match status" value="1"/>
</dbReference>
<reference evidence="9 10" key="1">
    <citation type="journal article" date="2012" name="BMC Genomics">
        <title>Comparative genomic analysis of the genus Staphylococcus including Staphylococcus aureus and its newly described sister species Staphylococcus simiae.</title>
        <authorList>
            <person name="Suzuki H."/>
            <person name="Lefebure T."/>
            <person name="Pavinski Bitar P."/>
            <person name="Stanhope M.J."/>
        </authorList>
    </citation>
    <scope>NUCLEOTIDE SEQUENCE [LARGE SCALE GENOMIC DNA]</scope>
    <source>
        <strain evidence="9 10">CCM 7213</strain>
    </source>
</reference>
<gene>
    <name evidence="9" type="ORF">SS7213T_04190</name>
</gene>
<keyword evidence="10" id="KW-1185">Reference proteome</keyword>
<dbReference type="InterPro" id="IPR051313">
    <property type="entry name" value="Bact_iron-sidero_bind"/>
</dbReference>
<comment type="caution">
    <text evidence="9">The sequence shown here is derived from an EMBL/GenBank/DDBJ whole genome shotgun (WGS) entry which is preliminary data.</text>
</comment>
<evidence type="ECO:0000256" key="6">
    <source>
        <dbReference type="ARBA" id="ARBA00023288"/>
    </source>
</evidence>
<feature type="signal peptide" evidence="7">
    <location>
        <begin position="1"/>
        <end position="22"/>
    </location>
</feature>
<dbReference type="EMBL" id="AEUN01000307">
    <property type="protein sequence ID" value="EHJ08457.1"/>
    <property type="molecule type" value="Genomic_DNA"/>
</dbReference>
<evidence type="ECO:0000259" key="8">
    <source>
        <dbReference type="PROSITE" id="PS50983"/>
    </source>
</evidence>
<name>G5JHA9_9STAP</name>
<evidence type="ECO:0000256" key="1">
    <source>
        <dbReference type="ARBA" id="ARBA00004193"/>
    </source>
</evidence>
<dbReference type="GO" id="GO:1901678">
    <property type="term" value="P:iron coordination entity transport"/>
    <property type="evidence" value="ECO:0007669"/>
    <property type="project" value="UniProtKB-ARBA"/>
</dbReference>
<dbReference type="PATRIC" id="fig|911238.3.peg.690"/>
<organism evidence="9 10">
    <name type="scientific">Staphylococcus simiae CCM 7213 = CCUG 51256</name>
    <dbReference type="NCBI Taxonomy" id="911238"/>
    <lineage>
        <taxon>Bacteria</taxon>
        <taxon>Bacillati</taxon>
        <taxon>Bacillota</taxon>
        <taxon>Bacilli</taxon>
        <taxon>Bacillales</taxon>
        <taxon>Staphylococcaceae</taxon>
        <taxon>Staphylococcus</taxon>
    </lineage>
</organism>
<dbReference type="Gene3D" id="3.40.50.1980">
    <property type="entry name" value="Nitrogenase molybdenum iron protein domain"/>
    <property type="match status" value="2"/>
</dbReference>
<evidence type="ECO:0000313" key="9">
    <source>
        <dbReference type="EMBL" id="EHJ08457.1"/>
    </source>
</evidence>
<dbReference type="PANTHER" id="PTHR30532:SF29">
    <property type="entry name" value="FE(3+) DICITRATE-BINDING PERIPLASMIC PROTEIN"/>
    <property type="match status" value="1"/>
</dbReference>
<feature type="domain" description="Fe/B12 periplasmic-binding" evidence="8">
    <location>
        <begin position="50"/>
        <end position="318"/>
    </location>
</feature>
<keyword evidence="4 7" id="KW-0732">Signal</keyword>
<feature type="chain" id="PRO_5038374638" evidence="7">
    <location>
        <begin position="23"/>
        <end position="318"/>
    </location>
</feature>